<dbReference type="SMART" id="SM00060">
    <property type="entry name" value="FN3"/>
    <property type="match status" value="1"/>
</dbReference>
<dbReference type="Proteomes" id="UP001190700">
    <property type="component" value="Unassembled WGS sequence"/>
</dbReference>
<feature type="domain" description="SAM" evidence="10">
    <location>
        <begin position="7"/>
        <end position="70"/>
    </location>
</feature>
<evidence type="ECO:0000313" key="13">
    <source>
        <dbReference type="Proteomes" id="UP001190700"/>
    </source>
</evidence>
<organism evidence="12 13">
    <name type="scientific">Cymbomonas tetramitiformis</name>
    <dbReference type="NCBI Taxonomy" id="36881"/>
    <lineage>
        <taxon>Eukaryota</taxon>
        <taxon>Viridiplantae</taxon>
        <taxon>Chlorophyta</taxon>
        <taxon>Pyramimonadophyceae</taxon>
        <taxon>Pyramimonadales</taxon>
        <taxon>Pyramimonadaceae</taxon>
        <taxon>Cymbomonas</taxon>
    </lineage>
</organism>
<feature type="compositionally biased region" description="Low complexity" evidence="8">
    <location>
        <begin position="453"/>
        <end position="466"/>
    </location>
</feature>
<dbReference type="CDD" id="cd09487">
    <property type="entry name" value="SAM_superfamily"/>
    <property type="match status" value="1"/>
</dbReference>
<evidence type="ECO:0000256" key="7">
    <source>
        <dbReference type="SAM" id="Coils"/>
    </source>
</evidence>
<keyword evidence="5 6" id="KW-0067">ATP-binding</keyword>
<dbReference type="PROSITE" id="PS00107">
    <property type="entry name" value="PROTEIN_KINASE_ATP"/>
    <property type="match status" value="1"/>
</dbReference>
<dbReference type="Gene3D" id="1.10.510.10">
    <property type="entry name" value="Transferase(Phosphotransferase) domain 1"/>
    <property type="match status" value="1"/>
</dbReference>
<keyword evidence="3 6" id="KW-0547">Nucleotide-binding</keyword>
<evidence type="ECO:0000256" key="4">
    <source>
        <dbReference type="ARBA" id="ARBA00022777"/>
    </source>
</evidence>
<evidence type="ECO:0000256" key="1">
    <source>
        <dbReference type="ARBA" id="ARBA00022527"/>
    </source>
</evidence>
<dbReference type="InterPro" id="IPR013761">
    <property type="entry name" value="SAM/pointed_sf"/>
</dbReference>
<dbReference type="PROSITE" id="PS50853">
    <property type="entry name" value="FN3"/>
    <property type="match status" value="1"/>
</dbReference>
<dbReference type="InterPro" id="IPR001660">
    <property type="entry name" value="SAM"/>
</dbReference>
<evidence type="ECO:0000259" key="11">
    <source>
        <dbReference type="PROSITE" id="PS50853"/>
    </source>
</evidence>
<dbReference type="PROSITE" id="PS50011">
    <property type="entry name" value="PROTEIN_KINASE_DOM"/>
    <property type="match status" value="1"/>
</dbReference>
<keyword evidence="2" id="KW-0808">Transferase</keyword>
<dbReference type="InterPro" id="IPR001245">
    <property type="entry name" value="Ser-Thr/Tyr_kinase_cat_dom"/>
</dbReference>
<dbReference type="PANTHER" id="PTHR44329">
    <property type="entry name" value="SERINE/THREONINE-PROTEIN KINASE TNNI3K-RELATED"/>
    <property type="match status" value="1"/>
</dbReference>
<dbReference type="SUPFAM" id="SSF56112">
    <property type="entry name" value="Protein kinase-like (PK-like)"/>
    <property type="match status" value="1"/>
</dbReference>
<dbReference type="InterPro" id="IPR036116">
    <property type="entry name" value="FN3_sf"/>
</dbReference>
<evidence type="ECO:0000256" key="6">
    <source>
        <dbReference type="PROSITE-ProRule" id="PRU10141"/>
    </source>
</evidence>
<dbReference type="FunFam" id="1.10.150.50:FF:000074">
    <property type="entry name" value="Stromal interaction molecule"/>
    <property type="match status" value="1"/>
</dbReference>
<dbReference type="PROSITE" id="PS50105">
    <property type="entry name" value="SAM_DOMAIN"/>
    <property type="match status" value="1"/>
</dbReference>
<evidence type="ECO:0000256" key="5">
    <source>
        <dbReference type="ARBA" id="ARBA00022840"/>
    </source>
</evidence>
<dbReference type="GO" id="GO:0004674">
    <property type="term" value="F:protein serine/threonine kinase activity"/>
    <property type="evidence" value="ECO:0007669"/>
    <property type="project" value="UniProtKB-KW"/>
</dbReference>
<reference evidence="12 13" key="1">
    <citation type="journal article" date="2015" name="Genome Biol. Evol.">
        <title>Comparative Genomics of a Bacterivorous Green Alga Reveals Evolutionary Causalities and Consequences of Phago-Mixotrophic Mode of Nutrition.</title>
        <authorList>
            <person name="Burns J.A."/>
            <person name="Paasch A."/>
            <person name="Narechania A."/>
            <person name="Kim E."/>
        </authorList>
    </citation>
    <scope>NUCLEOTIDE SEQUENCE [LARGE SCALE GENOMIC DNA]</scope>
    <source>
        <strain evidence="12 13">PLY_AMNH</strain>
    </source>
</reference>
<protein>
    <submittedName>
        <fullName evidence="12">Uncharacterized protein</fullName>
    </submittedName>
</protein>
<feature type="region of interest" description="Disordered" evidence="8">
    <location>
        <begin position="364"/>
        <end position="410"/>
    </location>
</feature>
<feature type="region of interest" description="Disordered" evidence="8">
    <location>
        <begin position="430"/>
        <end position="475"/>
    </location>
</feature>
<keyword evidence="7" id="KW-0175">Coiled coil</keyword>
<proteinExistence type="predicted"/>
<dbReference type="Gene3D" id="3.30.200.20">
    <property type="entry name" value="Phosphorylase Kinase, domain 1"/>
    <property type="match status" value="1"/>
</dbReference>
<keyword evidence="13" id="KW-1185">Reference proteome</keyword>
<dbReference type="Gene3D" id="2.60.40.10">
    <property type="entry name" value="Immunoglobulins"/>
    <property type="match status" value="1"/>
</dbReference>
<evidence type="ECO:0000259" key="10">
    <source>
        <dbReference type="PROSITE" id="PS50105"/>
    </source>
</evidence>
<evidence type="ECO:0000256" key="8">
    <source>
        <dbReference type="SAM" id="MobiDB-lite"/>
    </source>
</evidence>
<feature type="coiled-coil region" evidence="7">
    <location>
        <begin position="482"/>
        <end position="509"/>
    </location>
</feature>
<keyword evidence="4" id="KW-0418">Kinase</keyword>
<evidence type="ECO:0000256" key="2">
    <source>
        <dbReference type="ARBA" id="ARBA00022679"/>
    </source>
</evidence>
<dbReference type="Gene3D" id="1.10.150.50">
    <property type="entry name" value="Transcription Factor, Ets-1"/>
    <property type="match status" value="1"/>
</dbReference>
<feature type="binding site" evidence="6">
    <location>
        <position position="563"/>
    </location>
    <ligand>
        <name>ATP</name>
        <dbReference type="ChEBI" id="CHEBI:30616"/>
    </ligand>
</feature>
<feature type="domain" description="Protein kinase" evidence="9">
    <location>
        <begin position="536"/>
        <end position="829"/>
    </location>
</feature>
<comment type="caution">
    <text evidence="12">The sequence shown here is derived from an EMBL/GenBank/DDBJ whole genome shotgun (WGS) entry which is preliminary data.</text>
</comment>
<dbReference type="InterPro" id="IPR003961">
    <property type="entry name" value="FN3_dom"/>
</dbReference>
<dbReference type="Pfam" id="PF07647">
    <property type="entry name" value="SAM_2"/>
    <property type="match status" value="1"/>
</dbReference>
<dbReference type="InterPro" id="IPR017441">
    <property type="entry name" value="Protein_kinase_ATP_BS"/>
</dbReference>
<dbReference type="InterPro" id="IPR051681">
    <property type="entry name" value="Ser/Thr_Kinases-Pseudokinases"/>
</dbReference>
<feature type="compositionally biased region" description="Basic and acidic residues" evidence="8">
    <location>
        <begin position="276"/>
        <end position="286"/>
    </location>
</feature>
<accession>A0AAE0C0B4</accession>
<keyword evidence="1" id="KW-0723">Serine/threonine-protein kinase</keyword>
<dbReference type="SUPFAM" id="SSF47769">
    <property type="entry name" value="SAM/Pointed domain"/>
    <property type="match status" value="1"/>
</dbReference>
<dbReference type="InterPro" id="IPR011009">
    <property type="entry name" value="Kinase-like_dom_sf"/>
</dbReference>
<dbReference type="InterPro" id="IPR008271">
    <property type="entry name" value="Ser/Thr_kinase_AS"/>
</dbReference>
<dbReference type="PROSITE" id="PS00108">
    <property type="entry name" value="PROTEIN_KINASE_ST"/>
    <property type="match status" value="1"/>
</dbReference>
<dbReference type="CDD" id="cd00063">
    <property type="entry name" value="FN3"/>
    <property type="match status" value="1"/>
</dbReference>
<feature type="non-terminal residue" evidence="12">
    <location>
        <position position="1"/>
    </location>
</feature>
<dbReference type="PANTHER" id="PTHR44329:SF288">
    <property type="entry name" value="MITOGEN-ACTIVATED PROTEIN KINASE KINASE KINASE 20"/>
    <property type="match status" value="1"/>
</dbReference>
<evidence type="ECO:0000259" key="9">
    <source>
        <dbReference type="PROSITE" id="PS50011"/>
    </source>
</evidence>
<dbReference type="CDD" id="cd13999">
    <property type="entry name" value="STKc_MAP3K-like"/>
    <property type="match status" value="1"/>
</dbReference>
<feature type="domain" description="Fibronectin type-III" evidence="11">
    <location>
        <begin position="79"/>
        <end position="178"/>
    </location>
</feature>
<dbReference type="Pfam" id="PF07714">
    <property type="entry name" value="PK_Tyr_Ser-Thr"/>
    <property type="match status" value="1"/>
</dbReference>
<evidence type="ECO:0000256" key="3">
    <source>
        <dbReference type="ARBA" id="ARBA00022741"/>
    </source>
</evidence>
<dbReference type="InterPro" id="IPR000719">
    <property type="entry name" value="Prot_kinase_dom"/>
</dbReference>
<dbReference type="SUPFAM" id="SSF49265">
    <property type="entry name" value="Fibronectin type III"/>
    <property type="match status" value="1"/>
</dbReference>
<name>A0AAE0C0B4_9CHLO</name>
<evidence type="ECO:0000313" key="12">
    <source>
        <dbReference type="EMBL" id="KAK3246058.1"/>
    </source>
</evidence>
<dbReference type="EMBL" id="LGRX02030118">
    <property type="protein sequence ID" value="KAK3246058.1"/>
    <property type="molecule type" value="Genomic_DNA"/>
</dbReference>
<dbReference type="SMART" id="SM00220">
    <property type="entry name" value="S_TKc"/>
    <property type="match status" value="1"/>
</dbReference>
<sequence length="847" mass="90386">KYLQDLMTTVDVERWLIHGLQLPQYAAAFRRNAVTALDFVSFLAEGESALVGDLGINSELHRHKLLHAMKHKIIGQEAPPGSPRAFECSGLSASSILLEWAAPADLGSPPLHSYELERRSTLAPRWHPLPTEGLQEVFLDDAVLPGETYSYRLKIWSAAGHGNASLVEGCKGSVVLPSLGAVHWWVLSVLRDASASALASTVWLGIVSVGGVHWWRRRAVPVWRQRRAVRGLGLRLRKWWQIGACFGRDTATGREASVGARKGFVRATVRALEARLRANSKPDGRTPEGLSSTAVAEGAAPFTPSRRRGATEPDSIAEEQPGAGSMHAAALEGPSGALRGGSGGQPVGGSWGVAASLCPPRSRCAGPGRGRVPSTSSGPAAEPSGTASGVQGISDWRAGGSPEVAPPEAAGTAQGIWDQIMGAMEPELVQGELGGPELGGVDGISGRQRPRQSAGSVASSSAGSAPSRDEIAPAAGMPSGFLKKLRAVLDEIEAKAKEVEERASATEALQRRGPGSCGGSGEMAFASKWCIDVTRVQRKRLIGSGGFAHVYHGSWEGSDVAIKEFIHFPTPGPAEGASAKEFLSTLQQEAQLLANARHPNVLYFFGVIPPSTEQGAAAVVTEYCPHGTLKTFLNHATSRLGGKPAAVTCYALRVKLLLDAAKGMHYLHTHPVKPVVHLDLKCQNLLIAGATSDHPVCKVADFGLSVALKKGRSLPTLQTVVGTPCWMAPEILDFDPQRNGAKVDARVDIFSFGMVMWEALTGKCPFEELMVYPKCEMQIANRMKTENLRPSIPADCEDDYRLLMEACWAGEPSDRPTFAEIKRRLEEMLLHPKSAATASNSVVESYH</sequence>
<dbReference type="InterPro" id="IPR013783">
    <property type="entry name" value="Ig-like_fold"/>
</dbReference>
<dbReference type="AlphaFoldDB" id="A0AAE0C0B4"/>
<feature type="region of interest" description="Disordered" evidence="8">
    <location>
        <begin position="276"/>
        <end position="345"/>
    </location>
</feature>
<feature type="compositionally biased region" description="Gly residues" evidence="8">
    <location>
        <begin position="432"/>
        <end position="443"/>
    </location>
</feature>
<dbReference type="GO" id="GO:0005524">
    <property type="term" value="F:ATP binding"/>
    <property type="evidence" value="ECO:0007669"/>
    <property type="project" value="UniProtKB-UniRule"/>
</dbReference>
<gene>
    <name evidence="12" type="ORF">CYMTET_44387</name>
</gene>